<proteinExistence type="predicted"/>
<comment type="caution">
    <text evidence="2">The sequence shown here is derived from an EMBL/GenBank/DDBJ whole genome shotgun (WGS) entry which is preliminary data.</text>
</comment>
<dbReference type="EMBL" id="JAESIL010000081">
    <property type="protein sequence ID" value="MBL3579697.1"/>
    <property type="molecule type" value="Genomic_DNA"/>
</dbReference>
<accession>A0ABS1RJ58</accession>
<dbReference type="InterPro" id="IPR025139">
    <property type="entry name" value="DUF4062"/>
</dbReference>
<reference evidence="3" key="1">
    <citation type="submission" date="2021-01" db="EMBL/GenBank/DDBJ databases">
        <title>Draft genomes of Rhodovulum sulfidophilum.</title>
        <authorList>
            <person name="Guzman M.S."/>
        </authorList>
    </citation>
    <scope>NUCLEOTIDE SEQUENCE [LARGE SCALE GENOMIC DNA]</scope>
    <source>
        <strain evidence="3">AB19</strain>
    </source>
</reference>
<evidence type="ECO:0000313" key="3">
    <source>
        <dbReference type="Proteomes" id="UP000635853"/>
    </source>
</evidence>
<dbReference type="SUPFAM" id="SSF48371">
    <property type="entry name" value="ARM repeat"/>
    <property type="match status" value="1"/>
</dbReference>
<organism evidence="2 3">
    <name type="scientific">Rhodovulum visakhapatnamense</name>
    <dbReference type="NCBI Taxonomy" id="364297"/>
    <lineage>
        <taxon>Bacteria</taxon>
        <taxon>Pseudomonadati</taxon>
        <taxon>Pseudomonadota</taxon>
        <taxon>Alphaproteobacteria</taxon>
        <taxon>Rhodobacterales</taxon>
        <taxon>Paracoccaceae</taxon>
        <taxon>Rhodovulum</taxon>
    </lineage>
</organism>
<dbReference type="Proteomes" id="UP000635853">
    <property type="component" value="Unassembled WGS sequence"/>
</dbReference>
<gene>
    <name evidence="2" type="ORF">JMJ92_16270</name>
</gene>
<keyword evidence="3" id="KW-1185">Reference proteome</keyword>
<evidence type="ECO:0000259" key="1">
    <source>
        <dbReference type="Pfam" id="PF13271"/>
    </source>
</evidence>
<name>A0ABS1RJ58_9RHOB</name>
<dbReference type="InterPro" id="IPR016024">
    <property type="entry name" value="ARM-type_fold"/>
</dbReference>
<evidence type="ECO:0000313" key="2">
    <source>
        <dbReference type="EMBL" id="MBL3579697.1"/>
    </source>
</evidence>
<sequence length="820" mass="92920">MANDNIQLISVFIGSPSGLEVERTMFRDVIDELNRHHSRHWGCMLEPVGWEETLPGRGRPQALINQELDRCEYFIGVMYDHWGSQTASDNPKYTSGFEEEFERAKGHVSSGKMNDIAIYFKEVPPERLRDPGESLKRVLAFKKECFSKRDALYKEYSSEAGFETLIRAKLTAIGWAEFGKRQSELNQKVKSEAPPKGVIAKPETDSGKNHLFSEPTRAFLEAMALRGAGWEETNAIEVARIRLVASSVYRSGNDETVLGAHDANLLFRYRDTLELGNEEIRGLVDSGISGFGSQNVPLWHWLSKYLKDESNRERLAISASIAGDTKQAYAVRLISLLGIEPPEIENFLSREKVVRRWMDEEGERGVLSEAVIYLQDNSKSEDIPLLEEIYEKSSSQHQAKLGDLIVKLEARSGATRALSRALELGIDEIDEETAEKVFENPASLTTELLMECVASPSGTIRQRSSAILCDRGALQRELADTLLSDPDYTVRFYAALSLHRAGHPLEDNLAKQALAITKKKKGLIELFALEETDTEHLDRYKLAVLCEKDFRQLKEEYDQSGIYDEDAAFVLFREHPNKMKKELREQLKGGFERYLATRLNELERILGSQSEAFKGAEKHIPFLRKRLTTAALEALCGLKQKTDLDLVRHVLDNYNVDMCETAIEFLGRFGDWSDLARIKDMSDFRPVTLNLLSISFPKALPQKATAVISIGKDRMADLLSEDMEPLLRRELLKQLQKRNVTSMSDEVLLQALGHDDEECRAIMALKCVQVLPKTRISSLLKKYTDHDGYRFYNSIHWLDLGASMPRDTAKSVASKELARR</sequence>
<dbReference type="Pfam" id="PF13271">
    <property type="entry name" value="DUF4062"/>
    <property type="match status" value="1"/>
</dbReference>
<feature type="domain" description="DUF4062" evidence="1">
    <location>
        <begin position="11"/>
        <end position="104"/>
    </location>
</feature>
<protein>
    <submittedName>
        <fullName evidence="2">DUF4062 domain-containing protein</fullName>
    </submittedName>
</protein>
<dbReference type="RefSeq" id="WP_075787354.1">
    <property type="nucleotide sequence ID" value="NZ_JAESIL010000081.1"/>
</dbReference>